<dbReference type="GeneID" id="10722975"/>
<dbReference type="Proteomes" id="UP000203549">
    <property type="component" value="Segment"/>
</dbReference>
<dbReference type="OrthoDB" id="17968at10239"/>
<sequence>MNLDFLRDLVNLHPIKTTYVSNNLRINLNFILDDHVKVRRANHSEVTLLEKLHRIFRMFLNNELDMNLMFDLFGCSLELNRAQFNYLHERFRNDVYIQELLKLLCNVVETHQNNIGDVLKQSVIDAIDGENGFVNLSEFLLRECNNAVKIKVE</sequence>
<accession>F4ZKX1</accession>
<evidence type="ECO:0000313" key="1">
    <source>
        <dbReference type="EMBL" id="AEB00382.1"/>
    </source>
</evidence>
<dbReference type="RefSeq" id="YP_004376302.1">
    <property type="nucleotide sequence ID" value="NC_015398.1"/>
</dbReference>
<keyword evidence="2" id="KW-1185">Reference proteome</keyword>
<evidence type="ECO:0008006" key="3">
    <source>
        <dbReference type="Google" id="ProtNLM"/>
    </source>
</evidence>
<protein>
    <recommendedName>
        <fullName evidence="3">Ac75-like protein</fullName>
    </recommendedName>
</protein>
<dbReference type="InterPro" id="IPR010594">
    <property type="entry name" value="AcMNPV_Ac75"/>
</dbReference>
<organism evidence="1 2">
    <name type="scientific">Clostera anachoreta granulovirus</name>
    <dbReference type="NCBI Taxonomy" id="283675"/>
    <lineage>
        <taxon>Viruses</taxon>
        <taxon>Viruses incertae sedis</taxon>
        <taxon>Naldaviricetes</taxon>
        <taxon>Lefavirales</taxon>
        <taxon>Baculoviridae</taxon>
        <taxon>Betabaculovirus</taxon>
        <taxon>Betabaculovirus clanachoretae</taxon>
    </lineage>
</organism>
<dbReference type="Pfam" id="PF06648">
    <property type="entry name" value="AcMNPV_Ac75"/>
    <property type="match status" value="1"/>
</dbReference>
<reference evidence="1 2" key="1">
    <citation type="journal article" date="2011" name="Arch. Virol.">
        <title>Genomic sequencing and analysis of Clostera anachoreta granulovirus.</title>
        <authorList>
            <person name="Liang Z."/>
            <person name="Zhang X."/>
            <person name="Yin X."/>
            <person name="Cao S."/>
            <person name="Xu F."/>
        </authorList>
    </citation>
    <scope>NUCLEOTIDE SEQUENCE [LARGE SCALE GENOMIC DNA]</scope>
    <source>
        <strain evidence="1">ClanGV-HBHN</strain>
    </source>
</reference>
<dbReference type="EMBL" id="HQ116624">
    <property type="protein sequence ID" value="AEB00382.1"/>
    <property type="molecule type" value="Genomic_DNA"/>
</dbReference>
<dbReference type="KEGG" id="vg:10722975"/>
<name>F4ZKX1_9BBAC</name>
<proteinExistence type="predicted"/>
<evidence type="ECO:0000313" key="2">
    <source>
        <dbReference type="Proteomes" id="UP000203549"/>
    </source>
</evidence>